<proteinExistence type="predicted"/>
<dbReference type="AlphaFoldDB" id="A0A382W4T8"/>
<sequence>MPLGGPDRLRAYPQGRFQGAHTFYFASEFRWNFSSADQQISYFVIEEGIDELQAAFFYEVGSISETKDKLGEYTRSSVGAGFRLVTDSGNIYRGDLATGDEGTEFTLIFQYPWFFRF</sequence>
<dbReference type="Gene3D" id="2.40.160.50">
    <property type="entry name" value="membrane protein fhac: a member of the omp85/tpsb transporter family"/>
    <property type="match status" value="1"/>
</dbReference>
<gene>
    <name evidence="1" type="ORF">METZ01_LOCUS406720</name>
</gene>
<reference evidence="1" key="1">
    <citation type="submission" date="2018-05" db="EMBL/GenBank/DDBJ databases">
        <authorList>
            <person name="Lanie J.A."/>
            <person name="Ng W.-L."/>
            <person name="Kazmierczak K.M."/>
            <person name="Andrzejewski T.M."/>
            <person name="Davidsen T.M."/>
            <person name="Wayne K.J."/>
            <person name="Tettelin H."/>
            <person name="Glass J.I."/>
            <person name="Rusch D."/>
            <person name="Podicherti R."/>
            <person name="Tsui H.-C.T."/>
            <person name="Winkler M.E."/>
        </authorList>
    </citation>
    <scope>NUCLEOTIDE SEQUENCE</scope>
</reference>
<evidence type="ECO:0000313" key="1">
    <source>
        <dbReference type="EMBL" id="SVD53866.1"/>
    </source>
</evidence>
<protein>
    <recommendedName>
        <fullName evidence="2">Bacterial surface antigen (D15) domain-containing protein</fullName>
    </recommendedName>
</protein>
<name>A0A382W4T8_9ZZZZ</name>
<organism evidence="1">
    <name type="scientific">marine metagenome</name>
    <dbReference type="NCBI Taxonomy" id="408172"/>
    <lineage>
        <taxon>unclassified sequences</taxon>
        <taxon>metagenomes</taxon>
        <taxon>ecological metagenomes</taxon>
    </lineage>
</organism>
<accession>A0A382W4T8</accession>
<dbReference type="EMBL" id="UINC01157076">
    <property type="protein sequence ID" value="SVD53866.1"/>
    <property type="molecule type" value="Genomic_DNA"/>
</dbReference>
<evidence type="ECO:0008006" key="2">
    <source>
        <dbReference type="Google" id="ProtNLM"/>
    </source>
</evidence>